<reference evidence="9 10" key="1">
    <citation type="journal article" date="2020" name="Nature">
        <title>Six reference-quality genomes reveal evolution of bat adaptations.</title>
        <authorList>
            <person name="Jebb D."/>
            <person name="Huang Z."/>
            <person name="Pippel M."/>
            <person name="Hughes G.M."/>
            <person name="Lavrichenko K."/>
            <person name="Devanna P."/>
            <person name="Winkler S."/>
            <person name="Jermiin L.S."/>
            <person name="Skirmuntt E.C."/>
            <person name="Katzourakis A."/>
            <person name="Burkitt-Gray L."/>
            <person name="Ray D.A."/>
            <person name="Sullivan K.A.M."/>
            <person name="Roscito J.G."/>
            <person name="Kirilenko B.M."/>
            <person name="Davalos L.M."/>
            <person name="Corthals A.P."/>
            <person name="Power M.L."/>
            <person name="Jones G."/>
            <person name="Ransome R.D."/>
            <person name="Dechmann D.K.N."/>
            <person name="Locatelli A.G."/>
            <person name="Puechmaille S.J."/>
            <person name="Fedrigo O."/>
            <person name="Jarvis E.D."/>
            <person name="Hiller M."/>
            <person name="Vernes S.C."/>
            <person name="Myers E.W."/>
            <person name="Teeling E.C."/>
        </authorList>
    </citation>
    <scope>NUCLEOTIDE SEQUENCE [LARGE SCALE GENOMIC DNA]</scope>
    <source>
        <strain evidence="9">MMolMol1</strain>
        <tissue evidence="9">Muscle</tissue>
    </source>
</reference>
<comment type="similarity">
    <text evidence="1">Belongs to the protease inhibitor I39 (alpha-2-macroglobulin) family.</text>
</comment>
<keyword evidence="3 7" id="KW-0732">Signal</keyword>
<dbReference type="FunFam" id="2.60.40.2950:FF:000002">
    <property type="entry name" value="CD109 isoform 3"/>
    <property type="match status" value="1"/>
</dbReference>
<protein>
    <submittedName>
        <fullName evidence="9">CD109 molecule</fullName>
    </submittedName>
</protein>
<accession>A0A7J8GN85</accession>
<feature type="signal peptide" evidence="7">
    <location>
        <begin position="1"/>
        <end position="21"/>
    </location>
</feature>
<evidence type="ECO:0000256" key="4">
    <source>
        <dbReference type="ARBA" id="ARBA00022900"/>
    </source>
</evidence>
<evidence type="ECO:0000313" key="10">
    <source>
        <dbReference type="Proteomes" id="UP000550707"/>
    </source>
</evidence>
<evidence type="ECO:0000256" key="2">
    <source>
        <dbReference type="ARBA" id="ARBA00022690"/>
    </source>
</evidence>
<name>A0A7J8GN85_MOLMO</name>
<proteinExistence type="inferred from homology"/>
<feature type="chain" id="PRO_5029552131" evidence="7">
    <location>
        <begin position="22"/>
        <end position="223"/>
    </location>
</feature>
<dbReference type="Pfam" id="PF01835">
    <property type="entry name" value="MG2"/>
    <property type="match status" value="1"/>
</dbReference>
<dbReference type="Proteomes" id="UP000550707">
    <property type="component" value="Unassembled WGS sequence"/>
</dbReference>
<sequence>MRGSGLLTVAHLVCAWTAALAAAPGPRFLVTAPEIIRPGGNVTIGVQLLEHSPSQVTVKAEVVKTAANRTVSVLEAEGVFEKGSFKTLTLPSLPLKSANEIYELRVTGRAQDEILFSNSTHLSFETKRMTVFIQTDKPLYKPKQEVKFRIVTLFADFKPCKTPLNILIKDPKSNLIQQWLSEQGDLGVVSKTFQLSSHPILGDWSIQVQVNVSISVFLGAMLK</sequence>
<dbReference type="InterPro" id="IPR050473">
    <property type="entry name" value="A2M/Complement_sys"/>
</dbReference>
<gene>
    <name evidence="9" type="ORF">HJG59_002417</name>
</gene>
<organism evidence="9 10">
    <name type="scientific">Molossus molossus</name>
    <name type="common">Pallas' mastiff bat</name>
    <name type="synonym">Vespertilio molossus</name>
    <dbReference type="NCBI Taxonomy" id="27622"/>
    <lineage>
        <taxon>Eukaryota</taxon>
        <taxon>Metazoa</taxon>
        <taxon>Chordata</taxon>
        <taxon>Craniata</taxon>
        <taxon>Vertebrata</taxon>
        <taxon>Euteleostomi</taxon>
        <taxon>Mammalia</taxon>
        <taxon>Eutheria</taxon>
        <taxon>Laurasiatheria</taxon>
        <taxon>Chiroptera</taxon>
        <taxon>Yangochiroptera</taxon>
        <taxon>Molossidae</taxon>
        <taxon>Molossus</taxon>
    </lineage>
</organism>
<keyword evidence="2" id="KW-0646">Protease inhibitor</keyword>
<keyword evidence="5" id="KW-0882">Thioester bond</keyword>
<keyword evidence="6" id="KW-0325">Glycoprotein</keyword>
<keyword evidence="4" id="KW-0722">Serine protease inhibitor</keyword>
<dbReference type="Gene3D" id="2.60.40.1930">
    <property type="match status" value="1"/>
</dbReference>
<keyword evidence="10" id="KW-1185">Reference proteome</keyword>
<comment type="caution">
    <text evidence="9">The sequence shown here is derived from an EMBL/GenBank/DDBJ whole genome shotgun (WGS) entry which is preliminary data.</text>
</comment>
<evidence type="ECO:0000256" key="7">
    <source>
        <dbReference type="SAM" id="SignalP"/>
    </source>
</evidence>
<dbReference type="PANTHER" id="PTHR11412">
    <property type="entry name" value="MACROGLOBULIN / COMPLEMENT"/>
    <property type="match status" value="1"/>
</dbReference>
<dbReference type="PANTHER" id="PTHR11412:SF136">
    <property type="entry name" value="CD109 ANTIGEN"/>
    <property type="match status" value="1"/>
</dbReference>
<dbReference type="GO" id="GO:0004867">
    <property type="term" value="F:serine-type endopeptidase inhibitor activity"/>
    <property type="evidence" value="ECO:0007669"/>
    <property type="project" value="UniProtKB-KW"/>
</dbReference>
<evidence type="ECO:0000256" key="3">
    <source>
        <dbReference type="ARBA" id="ARBA00022729"/>
    </source>
</evidence>
<evidence type="ECO:0000313" key="9">
    <source>
        <dbReference type="EMBL" id="KAF6461564.1"/>
    </source>
</evidence>
<dbReference type="AlphaFoldDB" id="A0A7J8GN85"/>
<dbReference type="GO" id="GO:0005615">
    <property type="term" value="C:extracellular space"/>
    <property type="evidence" value="ECO:0007669"/>
    <property type="project" value="TreeGrafter"/>
</dbReference>
<evidence type="ECO:0000256" key="5">
    <source>
        <dbReference type="ARBA" id="ARBA00022966"/>
    </source>
</evidence>
<dbReference type="Gene3D" id="2.60.40.2950">
    <property type="match status" value="1"/>
</dbReference>
<evidence type="ECO:0000259" key="8">
    <source>
        <dbReference type="Pfam" id="PF01835"/>
    </source>
</evidence>
<feature type="domain" description="Macroglobulin" evidence="8">
    <location>
        <begin position="131"/>
        <end position="208"/>
    </location>
</feature>
<evidence type="ECO:0000256" key="1">
    <source>
        <dbReference type="ARBA" id="ARBA00010952"/>
    </source>
</evidence>
<evidence type="ECO:0000256" key="6">
    <source>
        <dbReference type="ARBA" id="ARBA00023180"/>
    </source>
</evidence>
<dbReference type="EMBL" id="JACASF010000008">
    <property type="protein sequence ID" value="KAF6461564.1"/>
    <property type="molecule type" value="Genomic_DNA"/>
</dbReference>
<dbReference type="InterPro" id="IPR002890">
    <property type="entry name" value="MG2"/>
</dbReference>
<dbReference type="FunFam" id="2.60.40.1930:FF:000001">
    <property type="entry name" value="CD109 isoform 3"/>
    <property type="match status" value="1"/>
</dbReference>